<keyword evidence="1" id="KW-0812">Transmembrane</keyword>
<name>A0A1P8MZL7_9RHOB</name>
<evidence type="ECO:0000313" key="3">
    <source>
        <dbReference type="Proteomes" id="UP000186336"/>
    </source>
</evidence>
<dbReference type="EMBL" id="CP019312">
    <property type="protein sequence ID" value="APX13432.1"/>
    <property type="molecule type" value="Genomic_DNA"/>
</dbReference>
<keyword evidence="1" id="KW-1133">Transmembrane helix</keyword>
<protein>
    <submittedName>
        <fullName evidence="2">Uncharacterized protein</fullName>
    </submittedName>
</protein>
<dbReference type="KEGG" id="tom:BWR18_18390"/>
<accession>A0A1P8MZL7</accession>
<dbReference type="Proteomes" id="UP000186336">
    <property type="component" value="Chromosome"/>
</dbReference>
<gene>
    <name evidence="2" type="ORF">BWR18_18390</name>
</gene>
<keyword evidence="3" id="KW-1185">Reference proteome</keyword>
<proteinExistence type="predicted"/>
<keyword evidence="1" id="KW-0472">Membrane</keyword>
<dbReference type="RefSeq" id="WP_076629866.1">
    <property type="nucleotide sequence ID" value="NZ_CP019312.1"/>
</dbReference>
<evidence type="ECO:0000256" key="1">
    <source>
        <dbReference type="SAM" id="Phobius"/>
    </source>
</evidence>
<evidence type="ECO:0000313" key="2">
    <source>
        <dbReference type="EMBL" id="APX13432.1"/>
    </source>
</evidence>
<feature type="transmembrane region" description="Helical" evidence="1">
    <location>
        <begin position="14"/>
        <end position="32"/>
    </location>
</feature>
<reference evidence="2 3" key="1">
    <citation type="submission" date="2017-01" db="EMBL/GenBank/DDBJ databases">
        <title>Complete genome of Tateyamaria omphalii DOK1-4 isolated from seawater in Dokdo.</title>
        <authorList>
            <person name="Kim J.H."/>
            <person name="Chi W.-J."/>
        </authorList>
    </citation>
    <scope>NUCLEOTIDE SEQUENCE [LARGE SCALE GENOMIC DNA]</scope>
    <source>
        <strain evidence="2 3">DOK1-4</strain>
    </source>
</reference>
<sequence length="108" mass="12274">MSEDPPVPLTLEGYLLFFGVLLVLIVVLFWWLQKHEKRARDSFFAQFDPSELRMSPHKVGLVFKVVRADGDIVIVQPVWDGKAAILNGKEARLTAVQVMPFDASRFFA</sequence>
<organism evidence="2 3">
    <name type="scientific">Tateyamaria omphalii</name>
    <dbReference type="NCBI Taxonomy" id="299262"/>
    <lineage>
        <taxon>Bacteria</taxon>
        <taxon>Pseudomonadati</taxon>
        <taxon>Pseudomonadota</taxon>
        <taxon>Alphaproteobacteria</taxon>
        <taxon>Rhodobacterales</taxon>
        <taxon>Roseobacteraceae</taxon>
        <taxon>Tateyamaria</taxon>
    </lineage>
</organism>
<dbReference type="AlphaFoldDB" id="A0A1P8MZL7"/>